<gene>
    <name evidence="2" type="ORF">LH706_06740</name>
</gene>
<dbReference type="EMBL" id="CP085043">
    <property type="protein sequence ID" value="UZF16132.1"/>
    <property type="molecule type" value="Genomic_DNA"/>
</dbReference>
<evidence type="ECO:0000313" key="2">
    <source>
        <dbReference type="EMBL" id="UZF16132.1"/>
    </source>
</evidence>
<keyword evidence="1" id="KW-1133">Transmembrane helix</keyword>
<sequence>MGRKSTAKNIGNALFVKLVGAIVVAGIVYFVLYPTAIHSINSVGAGAIFKQTSECKEWSEKFIDAMKHKQDTTSIIDDAKQAGCKK</sequence>
<evidence type="ECO:0000256" key="1">
    <source>
        <dbReference type="SAM" id="Phobius"/>
    </source>
</evidence>
<evidence type="ECO:0008006" key="3">
    <source>
        <dbReference type="Google" id="ProtNLM"/>
    </source>
</evidence>
<accession>A0ABY6NG21</accession>
<reference evidence="2" key="1">
    <citation type="submission" date="2021-10" db="EMBL/GenBank/DDBJ databases">
        <title>Complete genome sequences of five Ralstonia solancearum strains isolated from sunflower.</title>
        <authorList>
            <person name="She X."/>
            <person name="He Z."/>
        </authorList>
    </citation>
    <scope>NUCLEOTIDE SEQUENCE</scope>
    <source>
        <strain evidence="2">RS638</strain>
    </source>
</reference>
<organism evidence="2">
    <name type="scientific">Ralstonia solanacearum</name>
    <name type="common">Pseudomonas solanacearum</name>
    <dbReference type="NCBI Taxonomy" id="305"/>
    <lineage>
        <taxon>Bacteria</taxon>
        <taxon>Pseudomonadati</taxon>
        <taxon>Pseudomonadota</taxon>
        <taxon>Betaproteobacteria</taxon>
        <taxon>Burkholderiales</taxon>
        <taxon>Burkholderiaceae</taxon>
        <taxon>Ralstonia</taxon>
        <taxon>Ralstonia solanacearum species complex</taxon>
    </lineage>
</organism>
<feature type="transmembrane region" description="Helical" evidence="1">
    <location>
        <begin position="12"/>
        <end position="32"/>
    </location>
</feature>
<keyword evidence="1" id="KW-0472">Membrane</keyword>
<name>A0ABY6NG21_RALSL</name>
<keyword evidence="1" id="KW-0812">Transmembrane</keyword>
<protein>
    <recommendedName>
        <fullName evidence="3">TMhelix containing protein</fullName>
    </recommendedName>
</protein>
<proteinExistence type="predicted"/>